<organism evidence="1 2">
    <name type="scientific">Populus alba x Populus x berolinensis</name>
    <dbReference type="NCBI Taxonomy" id="444605"/>
    <lineage>
        <taxon>Eukaryota</taxon>
        <taxon>Viridiplantae</taxon>
        <taxon>Streptophyta</taxon>
        <taxon>Embryophyta</taxon>
        <taxon>Tracheophyta</taxon>
        <taxon>Spermatophyta</taxon>
        <taxon>Magnoliopsida</taxon>
        <taxon>eudicotyledons</taxon>
        <taxon>Gunneridae</taxon>
        <taxon>Pentapetalae</taxon>
        <taxon>rosids</taxon>
        <taxon>fabids</taxon>
        <taxon>Malpighiales</taxon>
        <taxon>Salicaceae</taxon>
        <taxon>Saliceae</taxon>
        <taxon>Populus</taxon>
    </lineage>
</organism>
<dbReference type="EMBL" id="JAQIZT010000008">
    <property type="protein sequence ID" value="KAJ6988448.1"/>
    <property type="molecule type" value="Genomic_DNA"/>
</dbReference>
<name>A0AAD6QEW9_9ROSI</name>
<evidence type="ECO:0000313" key="2">
    <source>
        <dbReference type="Proteomes" id="UP001164929"/>
    </source>
</evidence>
<protein>
    <submittedName>
        <fullName evidence="1">Uncharacterized protein</fullName>
    </submittedName>
</protein>
<accession>A0AAD6QEW9</accession>
<reference evidence="1" key="1">
    <citation type="journal article" date="2023" name="Mol. Ecol. Resour.">
        <title>Chromosome-level genome assembly of a triploid poplar Populus alba 'Berolinensis'.</title>
        <authorList>
            <person name="Chen S."/>
            <person name="Yu Y."/>
            <person name="Wang X."/>
            <person name="Wang S."/>
            <person name="Zhang T."/>
            <person name="Zhou Y."/>
            <person name="He R."/>
            <person name="Meng N."/>
            <person name="Wang Y."/>
            <person name="Liu W."/>
            <person name="Liu Z."/>
            <person name="Liu J."/>
            <person name="Guo Q."/>
            <person name="Huang H."/>
            <person name="Sederoff R.R."/>
            <person name="Wang G."/>
            <person name="Qu G."/>
            <person name="Chen S."/>
        </authorList>
    </citation>
    <scope>NUCLEOTIDE SEQUENCE</scope>
    <source>
        <strain evidence="1">SC-2020</strain>
    </source>
</reference>
<sequence length="40" mass="4478">MCTSWNECCPWGHIQVARSHVSSSTISPLKIKYFVPLSIA</sequence>
<gene>
    <name evidence="1" type="ORF">NC653_021386</name>
</gene>
<dbReference type="AlphaFoldDB" id="A0AAD6QEW9"/>
<comment type="caution">
    <text evidence="1">The sequence shown here is derived from an EMBL/GenBank/DDBJ whole genome shotgun (WGS) entry which is preliminary data.</text>
</comment>
<keyword evidence="2" id="KW-1185">Reference proteome</keyword>
<proteinExistence type="predicted"/>
<dbReference type="Proteomes" id="UP001164929">
    <property type="component" value="Chromosome 8"/>
</dbReference>
<evidence type="ECO:0000313" key="1">
    <source>
        <dbReference type="EMBL" id="KAJ6988448.1"/>
    </source>
</evidence>